<feature type="region of interest" description="Disordered" evidence="1">
    <location>
        <begin position="236"/>
        <end position="259"/>
    </location>
</feature>
<proteinExistence type="predicted"/>
<comment type="caution">
    <text evidence="2">The sequence shown here is derived from an EMBL/GenBank/DDBJ whole genome shotgun (WGS) entry which is preliminary data.</text>
</comment>
<evidence type="ECO:0000313" key="2">
    <source>
        <dbReference type="EMBL" id="KAF9492971.1"/>
    </source>
</evidence>
<dbReference type="EMBL" id="MU154592">
    <property type="protein sequence ID" value="KAF9492971.1"/>
    <property type="molecule type" value="Genomic_DNA"/>
</dbReference>
<evidence type="ECO:0000313" key="3">
    <source>
        <dbReference type="Proteomes" id="UP000807025"/>
    </source>
</evidence>
<dbReference type="AlphaFoldDB" id="A0A9P5ZSN2"/>
<reference evidence="2" key="1">
    <citation type="submission" date="2020-11" db="EMBL/GenBank/DDBJ databases">
        <authorList>
            <consortium name="DOE Joint Genome Institute"/>
            <person name="Ahrendt S."/>
            <person name="Riley R."/>
            <person name="Andreopoulos W."/>
            <person name="Labutti K."/>
            <person name="Pangilinan J."/>
            <person name="Ruiz-Duenas F.J."/>
            <person name="Barrasa J.M."/>
            <person name="Sanchez-Garcia M."/>
            <person name="Camarero S."/>
            <person name="Miyauchi S."/>
            <person name="Serrano A."/>
            <person name="Linde D."/>
            <person name="Babiker R."/>
            <person name="Drula E."/>
            <person name="Ayuso-Fernandez I."/>
            <person name="Pacheco R."/>
            <person name="Padilla G."/>
            <person name="Ferreira P."/>
            <person name="Barriuso J."/>
            <person name="Kellner H."/>
            <person name="Castanera R."/>
            <person name="Alfaro M."/>
            <person name="Ramirez L."/>
            <person name="Pisabarro A.G."/>
            <person name="Kuo A."/>
            <person name="Tritt A."/>
            <person name="Lipzen A."/>
            <person name="He G."/>
            <person name="Yan M."/>
            <person name="Ng V."/>
            <person name="Cullen D."/>
            <person name="Martin F."/>
            <person name="Rosso M.-N."/>
            <person name="Henrissat B."/>
            <person name="Hibbett D."/>
            <person name="Martinez A.T."/>
            <person name="Grigoriev I.V."/>
        </authorList>
    </citation>
    <scope>NUCLEOTIDE SEQUENCE</scope>
    <source>
        <strain evidence="2">ATCC 90797</strain>
    </source>
</reference>
<dbReference type="OrthoDB" id="3269456at2759"/>
<keyword evidence="3" id="KW-1185">Reference proteome</keyword>
<sequence length="306" mass="33640">MDDFYDKAKAVQTLNKLIMERTAAAASPQMHNLDSETTENFGLSICRADSDAALQLTQRNEETMETEEATIAIQGIVCSIGLPPFDARSKPEFLGRHSAEPDGGGNQHTTIIASNRFFTPIKQAGGLEVVEIDTETDPRGLLAKVDRTRYAHTEDNVVHYYVLTDGDDNNRYTPTTPIIFQIGDIMEIQTSIMCIPQKGNFTVKLVLRSIILLDGSLTMEATNARTLITLTSTQPPKRLKRRNPYVGGKPLPQKTQHCQDHARIDVETDEGGGSRVEEAAGGQQAHLHDEVASEDQAVVTDTCMEA</sequence>
<accession>A0A9P5ZSN2</accession>
<name>A0A9P5ZSN2_PLEER</name>
<dbReference type="Proteomes" id="UP000807025">
    <property type="component" value="Unassembled WGS sequence"/>
</dbReference>
<evidence type="ECO:0000256" key="1">
    <source>
        <dbReference type="SAM" id="MobiDB-lite"/>
    </source>
</evidence>
<protein>
    <submittedName>
        <fullName evidence="2">Uncharacterized protein</fullName>
    </submittedName>
</protein>
<gene>
    <name evidence="2" type="ORF">BDN71DRAFT_1432797</name>
</gene>
<organism evidence="2 3">
    <name type="scientific">Pleurotus eryngii</name>
    <name type="common">Boletus of the steppes</name>
    <dbReference type="NCBI Taxonomy" id="5323"/>
    <lineage>
        <taxon>Eukaryota</taxon>
        <taxon>Fungi</taxon>
        <taxon>Dikarya</taxon>
        <taxon>Basidiomycota</taxon>
        <taxon>Agaricomycotina</taxon>
        <taxon>Agaricomycetes</taxon>
        <taxon>Agaricomycetidae</taxon>
        <taxon>Agaricales</taxon>
        <taxon>Pleurotineae</taxon>
        <taxon>Pleurotaceae</taxon>
        <taxon>Pleurotus</taxon>
    </lineage>
</organism>